<comment type="caution">
    <text evidence="2">The sequence shown here is derived from an EMBL/GenBank/DDBJ whole genome shotgun (WGS) entry which is preliminary data.</text>
</comment>
<dbReference type="Proteomes" id="UP000262325">
    <property type="component" value="Unassembled WGS sequence"/>
</dbReference>
<evidence type="ECO:0000313" key="2">
    <source>
        <dbReference type="EMBL" id="HCW93527.1"/>
    </source>
</evidence>
<dbReference type="EMBL" id="DPPF01000157">
    <property type="protein sequence ID" value="HCW93527.1"/>
    <property type="molecule type" value="Genomic_DNA"/>
</dbReference>
<feature type="domain" description="Cysteine-rich" evidence="1">
    <location>
        <begin position="2"/>
        <end position="27"/>
    </location>
</feature>
<name>A0A3D5QCH2_FLESI</name>
<accession>A0A3D5QCH2</accession>
<gene>
    <name evidence="2" type="ORF">DHM44_07575</name>
</gene>
<proteinExistence type="predicted"/>
<feature type="non-terminal residue" evidence="2">
    <location>
        <position position="1"/>
    </location>
</feature>
<organism evidence="2 3">
    <name type="scientific">Flexistipes sinusarabici</name>
    <dbReference type="NCBI Taxonomy" id="2352"/>
    <lineage>
        <taxon>Bacteria</taxon>
        <taxon>Pseudomonadati</taxon>
        <taxon>Deferribacterota</taxon>
        <taxon>Deferribacteres</taxon>
        <taxon>Deferribacterales</taxon>
        <taxon>Flexistipitaceae</taxon>
        <taxon>Flexistipes</taxon>
    </lineage>
</organism>
<dbReference type="InterPro" id="IPR004017">
    <property type="entry name" value="Cys_rich_dom"/>
</dbReference>
<evidence type="ECO:0000259" key="1">
    <source>
        <dbReference type="Pfam" id="PF02754"/>
    </source>
</evidence>
<evidence type="ECO:0000313" key="3">
    <source>
        <dbReference type="Proteomes" id="UP000262325"/>
    </source>
</evidence>
<reference evidence="2 3" key="1">
    <citation type="journal article" date="2018" name="Nat. Biotechnol.">
        <title>A standardized bacterial taxonomy based on genome phylogeny substantially revises the tree of life.</title>
        <authorList>
            <person name="Parks D.H."/>
            <person name="Chuvochina M."/>
            <person name="Waite D.W."/>
            <person name="Rinke C."/>
            <person name="Skarshewski A."/>
            <person name="Chaumeil P.A."/>
            <person name="Hugenholtz P."/>
        </authorList>
    </citation>
    <scope>NUCLEOTIDE SEQUENCE [LARGE SCALE GENOMIC DNA]</scope>
    <source>
        <strain evidence="2">UBA8672</strain>
    </source>
</reference>
<protein>
    <recommendedName>
        <fullName evidence="1">Cysteine-rich domain-containing protein</fullName>
    </recommendedName>
</protein>
<dbReference type="Pfam" id="PF02754">
    <property type="entry name" value="CCG"/>
    <property type="match status" value="1"/>
</dbReference>
<sequence>LDKKIENIRKTEAEIVITDCPGCIMQIEGGLMKTGVDIKVMHLSQFLDEYIEI</sequence>
<dbReference type="GO" id="GO:0016491">
    <property type="term" value="F:oxidoreductase activity"/>
    <property type="evidence" value="ECO:0007669"/>
    <property type="project" value="UniProtKB-ARBA"/>
</dbReference>
<dbReference type="AlphaFoldDB" id="A0A3D5QCH2"/>